<proteinExistence type="predicted"/>
<dbReference type="RefSeq" id="WP_155549096.1">
    <property type="nucleotide sequence ID" value="NZ_CABVGP010000003.1"/>
</dbReference>
<evidence type="ECO:0000313" key="5">
    <source>
        <dbReference type="Proteomes" id="UP000399805"/>
    </source>
</evidence>
<dbReference type="PROSITE" id="PS50977">
    <property type="entry name" value="HTH_TETR_2"/>
    <property type="match status" value="1"/>
</dbReference>
<dbReference type="AlphaFoldDB" id="A0A6I8M969"/>
<dbReference type="PANTHER" id="PTHR30055">
    <property type="entry name" value="HTH-TYPE TRANSCRIPTIONAL REGULATOR RUTR"/>
    <property type="match status" value="1"/>
</dbReference>
<feature type="domain" description="HTH tetR-type" evidence="3">
    <location>
        <begin position="1"/>
        <end position="61"/>
    </location>
</feature>
<dbReference type="PANTHER" id="PTHR30055:SF219">
    <property type="entry name" value="TRANSCRIPTIONAL REGULATORY PROTEIN"/>
    <property type="match status" value="1"/>
</dbReference>
<dbReference type="InterPro" id="IPR036271">
    <property type="entry name" value="Tet_transcr_reg_TetR-rel_C_sf"/>
</dbReference>
<dbReference type="EMBL" id="CABVGP010000003">
    <property type="protein sequence ID" value="VVJ24490.1"/>
    <property type="molecule type" value="Genomic_DNA"/>
</dbReference>
<dbReference type="PRINTS" id="PR00455">
    <property type="entry name" value="HTHTETR"/>
</dbReference>
<protein>
    <submittedName>
        <fullName evidence="4">Transcriptional regulator</fullName>
    </submittedName>
</protein>
<keyword evidence="5" id="KW-1185">Reference proteome</keyword>
<dbReference type="Gene3D" id="1.10.357.10">
    <property type="entry name" value="Tetracycline Repressor, domain 2"/>
    <property type="match status" value="1"/>
</dbReference>
<dbReference type="InterPro" id="IPR050109">
    <property type="entry name" value="HTH-type_TetR-like_transc_reg"/>
</dbReference>
<dbReference type="InterPro" id="IPR001647">
    <property type="entry name" value="HTH_TetR"/>
</dbReference>
<accession>A0A6I8M969</accession>
<keyword evidence="1 2" id="KW-0238">DNA-binding</keyword>
<organism evidence="4 5">
    <name type="scientific">Amycolatopsis camponoti</name>
    <dbReference type="NCBI Taxonomy" id="2606593"/>
    <lineage>
        <taxon>Bacteria</taxon>
        <taxon>Bacillati</taxon>
        <taxon>Actinomycetota</taxon>
        <taxon>Actinomycetes</taxon>
        <taxon>Pseudonocardiales</taxon>
        <taxon>Pseudonocardiaceae</taxon>
        <taxon>Amycolatopsis</taxon>
    </lineage>
</organism>
<dbReference type="SUPFAM" id="SSF46689">
    <property type="entry name" value="Homeodomain-like"/>
    <property type="match status" value="1"/>
</dbReference>
<evidence type="ECO:0000256" key="2">
    <source>
        <dbReference type="PROSITE-ProRule" id="PRU00335"/>
    </source>
</evidence>
<evidence type="ECO:0000313" key="4">
    <source>
        <dbReference type="EMBL" id="VVJ24490.1"/>
    </source>
</evidence>
<dbReference type="Proteomes" id="UP000399805">
    <property type="component" value="Unassembled WGS sequence"/>
</dbReference>
<dbReference type="GO" id="GO:0000976">
    <property type="term" value="F:transcription cis-regulatory region binding"/>
    <property type="evidence" value="ECO:0007669"/>
    <property type="project" value="TreeGrafter"/>
</dbReference>
<feature type="DNA-binding region" description="H-T-H motif" evidence="2">
    <location>
        <begin position="24"/>
        <end position="43"/>
    </location>
</feature>
<gene>
    <name evidence="4" type="ORF">AA23TX_09358</name>
</gene>
<sequence>MGNKEALLAGAKRCLNEKGYARTTVRDLASAANVSMAAIGYHFGSREALLNTALIEANEEWGETLAKVLQVETPASASPAERFELIWRRVIESFEEHRRMWAVSMEAYSQPDLDPEVRTQLANALELARFGLANLFQGLDDGSAEARAVGTVHQALLSGAMLQWLIDPDRAPSGADLVRGLRLIATDVLT</sequence>
<dbReference type="SUPFAM" id="SSF48498">
    <property type="entry name" value="Tetracyclin repressor-like, C-terminal domain"/>
    <property type="match status" value="1"/>
</dbReference>
<dbReference type="InterPro" id="IPR009057">
    <property type="entry name" value="Homeodomain-like_sf"/>
</dbReference>
<dbReference type="Pfam" id="PF00440">
    <property type="entry name" value="TetR_N"/>
    <property type="match status" value="1"/>
</dbReference>
<name>A0A6I8M969_9PSEU</name>
<dbReference type="GO" id="GO:0003700">
    <property type="term" value="F:DNA-binding transcription factor activity"/>
    <property type="evidence" value="ECO:0007669"/>
    <property type="project" value="TreeGrafter"/>
</dbReference>
<evidence type="ECO:0000256" key="1">
    <source>
        <dbReference type="ARBA" id="ARBA00023125"/>
    </source>
</evidence>
<evidence type="ECO:0000259" key="3">
    <source>
        <dbReference type="PROSITE" id="PS50977"/>
    </source>
</evidence>
<reference evidence="4 5" key="1">
    <citation type="submission" date="2019-09" db="EMBL/GenBank/DDBJ databases">
        <authorList>
            <person name="Leyn A S."/>
        </authorList>
    </citation>
    <scope>NUCLEOTIDE SEQUENCE [LARGE SCALE GENOMIC DNA]</scope>
    <source>
        <strain evidence="4">AA231_1</strain>
    </source>
</reference>